<name>A0A1H3BLT1_9BACL</name>
<dbReference type="InterPro" id="IPR029760">
    <property type="entry name" value="GPX_CS"/>
</dbReference>
<dbReference type="PROSITE" id="PS00460">
    <property type="entry name" value="GLUTATHIONE_PEROXID_1"/>
    <property type="match status" value="1"/>
</dbReference>
<dbReference type="AlphaFoldDB" id="A0A1H3BLT1"/>
<dbReference type="PANTHER" id="PTHR11592:SF78">
    <property type="entry name" value="GLUTATHIONE PEROXIDASE"/>
    <property type="match status" value="1"/>
</dbReference>
<dbReference type="InterPro" id="IPR000889">
    <property type="entry name" value="Glutathione_peroxidase"/>
</dbReference>
<evidence type="ECO:0000256" key="2">
    <source>
        <dbReference type="ARBA" id="ARBA00022559"/>
    </source>
</evidence>
<dbReference type="FunFam" id="3.40.30.10:FF:000010">
    <property type="entry name" value="Glutathione peroxidase"/>
    <property type="match status" value="1"/>
</dbReference>
<dbReference type="SUPFAM" id="SSF52833">
    <property type="entry name" value="Thioredoxin-like"/>
    <property type="match status" value="1"/>
</dbReference>
<dbReference type="Gene3D" id="3.40.30.10">
    <property type="entry name" value="Glutaredoxin"/>
    <property type="match status" value="1"/>
</dbReference>
<sequence>MNVYDFDAVTITGGKKPLAEYEGRVLLIVNTASKCGFTPQYEELQKLYGQYRDQGFEILGFPSNQFMKQEPGTNEDIQSFCKVNYGVTFPMFAKTDVRGETAHPLFRYLCKQAPSLIREGIKWNFTKFLVGRDGKVIKRFAPTTKPSTLGKDIKKALSN</sequence>
<dbReference type="PIRSF" id="PIRSF000303">
    <property type="entry name" value="Glutathion_perox"/>
    <property type="match status" value="1"/>
</dbReference>
<evidence type="ECO:0000313" key="6">
    <source>
        <dbReference type="EMBL" id="SDX42910.1"/>
    </source>
</evidence>
<dbReference type="GO" id="GO:0004601">
    <property type="term" value="F:peroxidase activity"/>
    <property type="evidence" value="ECO:0007669"/>
    <property type="project" value="UniProtKB-KW"/>
</dbReference>
<organism evidence="6 7">
    <name type="scientific">Marininema mesophilum</name>
    <dbReference type="NCBI Taxonomy" id="1048340"/>
    <lineage>
        <taxon>Bacteria</taxon>
        <taxon>Bacillati</taxon>
        <taxon>Bacillota</taxon>
        <taxon>Bacilli</taxon>
        <taxon>Bacillales</taxon>
        <taxon>Thermoactinomycetaceae</taxon>
        <taxon>Marininema</taxon>
    </lineage>
</organism>
<evidence type="ECO:0000256" key="5">
    <source>
        <dbReference type="RuleBase" id="RU000499"/>
    </source>
</evidence>
<keyword evidence="3 5" id="KW-0560">Oxidoreductase</keyword>
<gene>
    <name evidence="6" type="ORF">SAMN05444487_11754</name>
</gene>
<evidence type="ECO:0000256" key="3">
    <source>
        <dbReference type="ARBA" id="ARBA00023002"/>
    </source>
</evidence>
<dbReference type="PANTHER" id="PTHR11592">
    <property type="entry name" value="GLUTATHIONE PEROXIDASE"/>
    <property type="match status" value="1"/>
</dbReference>
<dbReference type="OrthoDB" id="9789406at2"/>
<reference evidence="6 7" key="1">
    <citation type="submission" date="2016-10" db="EMBL/GenBank/DDBJ databases">
        <authorList>
            <person name="de Groot N.N."/>
        </authorList>
    </citation>
    <scope>NUCLEOTIDE SEQUENCE [LARGE SCALE GENOMIC DNA]</scope>
    <source>
        <strain evidence="6 7">DSM 45610</strain>
    </source>
</reference>
<keyword evidence="7" id="KW-1185">Reference proteome</keyword>
<evidence type="ECO:0000313" key="7">
    <source>
        <dbReference type="Proteomes" id="UP000198534"/>
    </source>
</evidence>
<dbReference type="InterPro" id="IPR036249">
    <property type="entry name" value="Thioredoxin-like_sf"/>
</dbReference>
<accession>A0A1H3BLT1</accession>
<dbReference type="PROSITE" id="PS51355">
    <property type="entry name" value="GLUTATHIONE_PEROXID_3"/>
    <property type="match status" value="1"/>
</dbReference>
<dbReference type="RefSeq" id="WP_091742511.1">
    <property type="nucleotide sequence ID" value="NZ_FNNQ01000017.1"/>
</dbReference>
<evidence type="ECO:0000256" key="1">
    <source>
        <dbReference type="ARBA" id="ARBA00006926"/>
    </source>
</evidence>
<protein>
    <recommendedName>
        <fullName evidence="5">Glutathione peroxidase</fullName>
    </recommendedName>
</protein>
<dbReference type="Proteomes" id="UP000198534">
    <property type="component" value="Unassembled WGS sequence"/>
</dbReference>
<comment type="similarity">
    <text evidence="1 5">Belongs to the glutathione peroxidase family.</text>
</comment>
<keyword evidence="2 5" id="KW-0575">Peroxidase</keyword>
<dbReference type="CDD" id="cd00340">
    <property type="entry name" value="GSH_Peroxidase"/>
    <property type="match status" value="1"/>
</dbReference>
<dbReference type="PROSITE" id="PS00763">
    <property type="entry name" value="GLUTATHIONE_PEROXID_2"/>
    <property type="match status" value="1"/>
</dbReference>
<proteinExistence type="inferred from homology"/>
<dbReference type="STRING" id="1048340.SAMN05444487_11754"/>
<dbReference type="EMBL" id="FNNQ01000017">
    <property type="protein sequence ID" value="SDX42910.1"/>
    <property type="molecule type" value="Genomic_DNA"/>
</dbReference>
<evidence type="ECO:0000256" key="4">
    <source>
        <dbReference type="PIRSR" id="PIRSR000303-1"/>
    </source>
</evidence>
<dbReference type="InterPro" id="IPR029759">
    <property type="entry name" value="GPX_AS"/>
</dbReference>
<feature type="active site" evidence="4">
    <location>
        <position position="35"/>
    </location>
</feature>
<dbReference type="PRINTS" id="PR01011">
    <property type="entry name" value="GLUTPROXDASE"/>
</dbReference>
<dbReference type="Pfam" id="PF00255">
    <property type="entry name" value="GSHPx"/>
    <property type="match status" value="1"/>
</dbReference>
<dbReference type="GO" id="GO:0034599">
    <property type="term" value="P:cellular response to oxidative stress"/>
    <property type="evidence" value="ECO:0007669"/>
    <property type="project" value="TreeGrafter"/>
</dbReference>